<protein>
    <recommendedName>
        <fullName evidence="2">Transposase Tc1-like domain-containing protein</fullName>
    </recommendedName>
</protein>
<dbReference type="Ensembl" id="ENSENLT00000028668.1">
    <property type="protein sequence ID" value="ENSENLP00000027828.1"/>
    <property type="gene ID" value="ENSENLG00000012453.1"/>
</dbReference>
<evidence type="ECO:0000259" key="2">
    <source>
        <dbReference type="Pfam" id="PF01498"/>
    </source>
</evidence>
<dbReference type="GO" id="GO:0015074">
    <property type="term" value="P:DNA integration"/>
    <property type="evidence" value="ECO:0007669"/>
    <property type="project" value="InterPro"/>
</dbReference>
<dbReference type="GO" id="GO:0003677">
    <property type="term" value="F:DNA binding"/>
    <property type="evidence" value="ECO:0007669"/>
    <property type="project" value="InterPro"/>
</dbReference>
<dbReference type="AlphaFoldDB" id="A0A665V7J6"/>
<reference evidence="3" key="3">
    <citation type="submission" date="2025-09" db="UniProtKB">
        <authorList>
            <consortium name="Ensembl"/>
        </authorList>
    </citation>
    <scope>IDENTIFICATION</scope>
</reference>
<evidence type="ECO:0000313" key="4">
    <source>
        <dbReference type="Proteomes" id="UP000472264"/>
    </source>
</evidence>
<proteinExistence type="predicted"/>
<name>A0A665V7J6_ECHNA</name>
<reference evidence="3" key="1">
    <citation type="submission" date="2021-04" db="EMBL/GenBank/DDBJ databases">
        <authorList>
            <consortium name="Wellcome Sanger Institute Data Sharing"/>
        </authorList>
    </citation>
    <scope>NUCLEOTIDE SEQUENCE [LARGE SCALE GENOMIC DNA]</scope>
</reference>
<organism evidence="3 4">
    <name type="scientific">Echeneis naucrates</name>
    <name type="common">Live sharksucker</name>
    <dbReference type="NCBI Taxonomy" id="173247"/>
    <lineage>
        <taxon>Eukaryota</taxon>
        <taxon>Metazoa</taxon>
        <taxon>Chordata</taxon>
        <taxon>Craniata</taxon>
        <taxon>Vertebrata</taxon>
        <taxon>Euteleostomi</taxon>
        <taxon>Actinopterygii</taxon>
        <taxon>Neopterygii</taxon>
        <taxon>Teleostei</taxon>
        <taxon>Neoteleostei</taxon>
        <taxon>Acanthomorphata</taxon>
        <taxon>Carangaria</taxon>
        <taxon>Carangiformes</taxon>
        <taxon>Echeneidae</taxon>
        <taxon>Echeneis</taxon>
    </lineage>
</organism>
<dbReference type="InParanoid" id="A0A665V7J6"/>
<dbReference type="OMA" id="REHLCWT"/>
<feature type="domain" description="Transposase Tc1-like" evidence="2">
    <location>
        <begin position="33"/>
        <end position="77"/>
    </location>
</feature>
<evidence type="ECO:0000256" key="1">
    <source>
        <dbReference type="SAM" id="MobiDB-lite"/>
    </source>
</evidence>
<dbReference type="GO" id="GO:0006313">
    <property type="term" value="P:DNA transposition"/>
    <property type="evidence" value="ECO:0007669"/>
    <property type="project" value="InterPro"/>
</dbReference>
<dbReference type="Pfam" id="PF01498">
    <property type="entry name" value="HTH_Tnp_Tc3_2"/>
    <property type="match status" value="1"/>
</dbReference>
<keyword evidence="4" id="KW-1185">Reference proteome</keyword>
<sequence>MTHRTQHGCNKDISVTERHRSGRPSATSHTDERFIVNSALRNQMMNATQLQAHFREVRGTQVSRQTIRNRLRQRGLRRHLEWAREHLCWTRDQWASVLLHH</sequence>
<feature type="region of interest" description="Disordered" evidence="1">
    <location>
        <begin position="1"/>
        <end position="30"/>
    </location>
</feature>
<dbReference type="Proteomes" id="UP000472264">
    <property type="component" value="Chromosome 22"/>
</dbReference>
<reference evidence="3" key="2">
    <citation type="submission" date="2025-08" db="UniProtKB">
        <authorList>
            <consortium name="Ensembl"/>
        </authorList>
    </citation>
    <scope>IDENTIFICATION</scope>
</reference>
<accession>A0A665V7J6</accession>
<evidence type="ECO:0000313" key="3">
    <source>
        <dbReference type="Ensembl" id="ENSENLP00000027828.1"/>
    </source>
</evidence>
<dbReference type="InterPro" id="IPR002492">
    <property type="entry name" value="Transposase_Tc1-like"/>
</dbReference>